<organism evidence="1 2">
    <name type="scientific">Paenibacillus oralis</name>
    <dbReference type="NCBI Taxonomy" id="2490856"/>
    <lineage>
        <taxon>Bacteria</taxon>
        <taxon>Bacillati</taxon>
        <taxon>Bacillota</taxon>
        <taxon>Bacilli</taxon>
        <taxon>Bacillales</taxon>
        <taxon>Paenibacillaceae</taxon>
        <taxon>Paenibacillus</taxon>
    </lineage>
</organism>
<proteinExistence type="predicted"/>
<evidence type="ECO:0008006" key="3">
    <source>
        <dbReference type="Google" id="ProtNLM"/>
    </source>
</evidence>
<evidence type="ECO:0000313" key="1">
    <source>
        <dbReference type="EMBL" id="RRJ65826.1"/>
    </source>
</evidence>
<dbReference type="OrthoDB" id="1682334at2"/>
<gene>
    <name evidence="1" type="ORF">EHV15_25090</name>
</gene>
<sequence length="129" mass="14824">MKGSVPMSVTNCQAHAHEFYGSTSINLGHRHNVRFFTYPVNGGPGDCHFHRFQGITFALNQHFHRFEGYTGPPVYLPDGSHFHMVDDVVDDEPFEFRGQYYKTVEDIPRHRHSFQGRTGPPLGYEPSSW</sequence>
<dbReference type="InterPro" id="IPR024307">
    <property type="entry name" value="YmaF"/>
</dbReference>
<evidence type="ECO:0000313" key="2">
    <source>
        <dbReference type="Proteomes" id="UP000267017"/>
    </source>
</evidence>
<reference evidence="1 2" key="1">
    <citation type="submission" date="2018-11" db="EMBL/GenBank/DDBJ databases">
        <title>Genome sequencing of Paenibacillus sp. KCOM 3021 (= ChDC PVNT-B20).</title>
        <authorList>
            <person name="Kook J.-K."/>
            <person name="Park S.-N."/>
            <person name="Lim Y.K."/>
        </authorList>
    </citation>
    <scope>NUCLEOTIDE SEQUENCE [LARGE SCALE GENOMIC DNA]</scope>
    <source>
        <strain evidence="1 2">KCOM 3021</strain>
    </source>
</reference>
<name>A0A3P3U7Z1_9BACL</name>
<comment type="caution">
    <text evidence="1">The sequence shown here is derived from an EMBL/GenBank/DDBJ whole genome shotgun (WGS) entry which is preliminary data.</text>
</comment>
<accession>A0A3P3U7Z1</accession>
<protein>
    <recommendedName>
        <fullName evidence="3">YmaF family protein</fullName>
    </recommendedName>
</protein>
<dbReference type="EMBL" id="RRCN01000001">
    <property type="protein sequence ID" value="RRJ65826.1"/>
    <property type="molecule type" value="Genomic_DNA"/>
</dbReference>
<dbReference type="Pfam" id="PF12788">
    <property type="entry name" value="YmaF"/>
    <property type="match status" value="1"/>
</dbReference>
<keyword evidence="2" id="KW-1185">Reference proteome</keyword>
<dbReference type="Proteomes" id="UP000267017">
    <property type="component" value="Unassembled WGS sequence"/>
</dbReference>
<dbReference type="AlphaFoldDB" id="A0A3P3U7Z1"/>